<proteinExistence type="predicted"/>
<dbReference type="STRING" id="225164.V4A6R8"/>
<sequence>MRTGLDISELHDLSTTHNPQTLATKIAHKQSKCKSYTDLKRCSKLLNLNVGDSVRVRKPNHVRKGDFDFTTPRKVVAKPYDSAYELDDGKVWNQERLAKARVSEIPIENRKLTTDVPDETATLRRSDRSVHKPIWHKDYL</sequence>
<gene>
    <name evidence="1" type="ORF">LOTGIDRAFT_173636</name>
</gene>
<evidence type="ECO:0000313" key="2">
    <source>
        <dbReference type="Proteomes" id="UP000030746"/>
    </source>
</evidence>
<evidence type="ECO:0008006" key="3">
    <source>
        <dbReference type="Google" id="ProtNLM"/>
    </source>
</evidence>
<keyword evidence="2" id="KW-1185">Reference proteome</keyword>
<dbReference type="Proteomes" id="UP000030746">
    <property type="component" value="Unassembled WGS sequence"/>
</dbReference>
<dbReference type="AlphaFoldDB" id="V4A6R8"/>
<evidence type="ECO:0000313" key="1">
    <source>
        <dbReference type="EMBL" id="ESO99628.1"/>
    </source>
</evidence>
<reference evidence="1 2" key="1">
    <citation type="journal article" date="2013" name="Nature">
        <title>Insights into bilaterian evolution from three spiralian genomes.</title>
        <authorList>
            <person name="Simakov O."/>
            <person name="Marletaz F."/>
            <person name="Cho S.J."/>
            <person name="Edsinger-Gonzales E."/>
            <person name="Havlak P."/>
            <person name="Hellsten U."/>
            <person name="Kuo D.H."/>
            <person name="Larsson T."/>
            <person name="Lv J."/>
            <person name="Arendt D."/>
            <person name="Savage R."/>
            <person name="Osoegawa K."/>
            <person name="de Jong P."/>
            <person name="Grimwood J."/>
            <person name="Chapman J.A."/>
            <person name="Shapiro H."/>
            <person name="Aerts A."/>
            <person name="Otillar R.P."/>
            <person name="Terry A.Y."/>
            <person name="Boore J.L."/>
            <person name="Grigoriev I.V."/>
            <person name="Lindberg D.R."/>
            <person name="Seaver E.C."/>
            <person name="Weisblat D.A."/>
            <person name="Putnam N.H."/>
            <person name="Rokhsar D.S."/>
        </authorList>
    </citation>
    <scope>NUCLEOTIDE SEQUENCE [LARGE SCALE GENOMIC DNA]</scope>
</reference>
<dbReference type="EMBL" id="KB200983">
    <property type="protein sequence ID" value="ESO99628.1"/>
    <property type="molecule type" value="Genomic_DNA"/>
</dbReference>
<organism evidence="1 2">
    <name type="scientific">Lottia gigantea</name>
    <name type="common">Giant owl limpet</name>
    <dbReference type="NCBI Taxonomy" id="225164"/>
    <lineage>
        <taxon>Eukaryota</taxon>
        <taxon>Metazoa</taxon>
        <taxon>Spiralia</taxon>
        <taxon>Lophotrochozoa</taxon>
        <taxon>Mollusca</taxon>
        <taxon>Gastropoda</taxon>
        <taxon>Patellogastropoda</taxon>
        <taxon>Lottioidea</taxon>
        <taxon>Lottiidae</taxon>
        <taxon>Lottia</taxon>
    </lineage>
</organism>
<dbReference type="GeneID" id="20242452"/>
<dbReference type="HOGENOM" id="CLU_1837354_0_0_1"/>
<dbReference type="OrthoDB" id="775972at2759"/>
<accession>V4A6R8</accession>
<dbReference type="KEGG" id="lgi:LOTGIDRAFT_173636"/>
<protein>
    <recommendedName>
        <fullName evidence="3">Integrase zinc-binding domain-containing protein</fullName>
    </recommendedName>
</protein>
<name>V4A6R8_LOTGI</name>
<dbReference type="RefSeq" id="XP_009049659.1">
    <property type="nucleotide sequence ID" value="XM_009051411.1"/>
</dbReference>
<dbReference type="CTD" id="20242452"/>